<comment type="caution">
    <text evidence="2">The sequence shown here is derived from an EMBL/GenBank/DDBJ whole genome shotgun (WGS) entry which is preliminary data.</text>
</comment>
<gene>
    <name evidence="2" type="ORF">FGO68_gene709</name>
</gene>
<keyword evidence="1" id="KW-0732">Signal</keyword>
<evidence type="ECO:0000256" key="1">
    <source>
        <dbReference type="SAM" id="SignalP"/>
    </source>
</evidence>
<dbReference type="Proteomes" id="UP000785679">
    <property type="component" value="Unassembled WGS sequence"/>
</dbReference>
<sequence>MDYMQIRVLLLVNFRVSLWRPVLLLINTRLHTTPQSIKQGSQEHHQVQAKPKIIKSCTKAIREDQAKNWCLRLLTCRAKILTLMEQEMLQAGTRIRTGSSTPSCLQLSRGLAIHPHQQTQQLQDYNNKLHCQSKAYSSLPWARQSGTKSQLSSNSKKNWLPAYKMRIFGTTHQIDIEQTTHTAYQRVRMSAEKQLTVHIYINQQYLIQFILFKTQE</sequence>
<accession>A0A8J8P0E3</accession>
<evidence type="ECO:0000313" key="3">
    <source>
        <dbReference type="Proteomes" id="UP000785679"/>
    </source>
</evidence>
<feature type="signal peptide" evidence="1">
    <location>
        <begin position="1"/>
        <end position="19"/>
    </location>
</feature>
<organism evidence="2 3">
    <name type="scientific">Halteria grandinella</name>
    <dbReference type="NCBI Taxonomy" id="5974"/>
    <lineage>
        <taxon>Eukaryota</taxon>
        <taxon>Sar</taxon>
        <taxon>Alveolata</taxon>
        <taxon>Ciliophora</taxon>
        <taxon>Intramacronucleata</taxon>
        <taxon>Spirotrichea</taxon>
        <taxon>Stichotrichia</taxon>
        <taxon>Sporadotrichida</taxon>
        <taxon>Halteriidae</taxon>
        <taxon>Halteria</taxon>
    </lineage>
</organism>
<reference evidence="2" key="1">
    <citation type="submission" date="2019-06" db="EMBL/GenBank/DDBJ databases">
        <authorList>
            <person name="Zheng W."/>
        </authorList>
    </citation>
    <scope>NUCLEOTIDE SEQUENCE</scope>
    <source>
        <strain evidence="2">QDHG01</strain>
    </source>
</reference>
<keyword evidence="3" id="KW-1185">Reference proteome</keyword>
<dbReference type="AlphaFoldDB" id="A0A8J8P0E3"/>
<dbReference type="EMBL" id="RRYP01003329">
    <property type="protein sequence ID" value="TNV83909.1"/>
    <property type="molecule type" value="Genomic_DNA"/>
</dbReference>
<evidence type="ECO:0000313" key="2">
    <source>
        <dbReference type="EMBL" id="TNV83909.1"/>
    </source>
</evidence>
<feature type="chain" id="PRO_5035244521" evidence="1">
    <location>
        <begin position="20"/>
        <end position="216"/>
    </location>
</feature>
<name>A0A8J8P0E3_HALGN</name>
<protein>
    <submittedName>
        <fullName evidence="2">Uncharacterized protein</fullName>
    </submittedName>
</protein>
<proteinExistence type="predicted"/>